<evidence type="ECO:0000259" key="1">
    <source>
        <dbReference type="Pfam" id="PF13472"/>
    </source>
</evidence>
<dbReference type="Gene3D" id="3.40.50.1110">
    <property type="entry name" value="SGNH hydrolase"/>
    <property type="match status" value="1"/>
</dbReference>
<dbReference type="GO" id="GO:0004622">
    <property type="term" value="F:phosphatidylcholine lysophospholipase activity"/>
    <property type="evidence" value="ECO:0007669"/>
    <property type="project" value="TreeGrafter"/>
</dbReference>
<evidence type="ECO:0000313" key="3">
    <source>
        <dbReference type="Proteomes" id="UP000033109"/>
    </source>
</evidence>
<protein>
    <recommendedName>
        <fullName evidence="1">SGNH hydrolase-type esterase domain-containing protein</fullName>
    </recommendedName>
</protein>
<feature type="domain" description="SGNH hydrolase-type esterase" evidence="1">
    <location>
        <begin position="3"/>
        <end position="209"/>
    </location>
</feature>
<name>A0A0E3UYW0_9BACT</name>
<reference evidence="2 3" key="1">
    <citation type="journal article" date="2015" name="Sci. Rep.">
        <title>Unraveling adaptation of Pontibacter korlensis to radiation and infertility in desert through complete genome and comparative transcriptomic analysis.</title>
        <authorList>
            <person name="Dai J."/>
            <person name="Dai W."/>
            <person name="Qiu C."/>
            <person name="Yang Z."/>
            <person name="Zhang Y."/>
            <person name="Zhou M."/>
            <person name="Zhang L."/>
            <person name="Fang C."/>
            <person name="Gao Q."/>
            <person name="Yang Q."/>
            <person name="Li X."/>
            <person name="Wang Z."/>
            <person name="Wang Z."/>
            <person name="Jia Z."/>
            <person name="Chen X."/>
        </authorList>
    </citation>
    <scope>NUCLEOTIDE SEQUENCE [LARGE SCALE GENOMIC DNA]</scope>
    <source>
        <strain evidence="2 3">X14-1T</strain>
    </source>
</reference>
<dbReference type="KEGG" id="pko:PKOR_03485"/>
<dbReference type="InterPro" id="IPR013783">
    <property type="entry name" value="Ig-like_fold"/>
</dbReference>
<keyword evidence="3" id="KW-1185">Reference proteome</keyword>
<dbReference type="SUPFAM" id="SSF52266">
    <property type="entry name" value="SGNH hydrolase"/>
    <property type="match status" value="1"/>
</dbReference>
<dbReference type="PANTHER" id="PTHR30383:SF2">
    <property type="entry name" value="CELLULOSE-BINDING PROTEIN"/>
    <property type="match status" value="1"/>
</dbReference>
<dbReference type="NCBIfam" id="TIGR04183">
    <property type="entry name" value="Por_Secre_tail"/>
    <property type="match status" value="1"/>
</dbReference>
<dbReference type="EMBL" id="CP009621">
    <property type="protein sequence ID" value="AKD05487.1"/>
    <property type="molecule type" value="Genomic_DNA"/>
</dbReference>
<dbReference type="OrthoDB" id="9786188at2"/>
<dbReference type="InterPro" id="IPR026444">
    <property type="entry name" value="Secre_tail"/>
</dbReference>
<sequence length="413" mass="45905">MTLGNSITQGNLEHPGYRYRLWQKLVDADVDVEFVGSHDTNFGGDPAVKNIVYKGRTYTNRNEGHWGWSADEILNGKAGEGNLVRWLQTYTPDIALIHLGTNDMFRQCGDGSDCYEQTIDELRQVVQQIRGKNPAVTIILAQLIPAYSQKVGPAIADNIVELNKRIPGLVQELNTAASPVILVDQYSGFDATEGVDTWDGVHPNASGEEKMAQKWFDAMNLLVTPQPVELSFFKASLSTNNDVQLEWQTASETNNAYFEIQRSTDGNEFSPQGKVAGAGTTVTMQHYTFTDTLTPSGLLYYRLKQVDTDSTSTFSKVVQVEAPKQEQALRVYPTSSRGHSIALHLQHKNTTDVANVHIYTIDGKLVQKVEKLKGNNGTYRTQIATSLLQGAGLYLVRVMAGDKQYYSEFIVER</sequence>
<dbReference type="AlphaFoldDB" id="A0A0E3UYW0"/>
<evidence type="ECO:0000313" key="2">
    <source>
        <dbReference type="EMBL" id="AKD05487.1"/>
    </source>
</evidence>
<dbReference type="Pfam" id="PF13472">
    <property type="entry name" value="Lipase_GDSL_2"/>
    <property type="match status" value="1"/>
</dbReference>
<dbReference type="Gene3D" id="2.60.40.10">
    <property type="entry name" value="Immunoglobulins"/>
    <property type="match status" value="1"/>
</dbReference>
<dbReference type="CDD" id="cd01833">
    <property type="entry name" value="XynB_like"/>
    <property type="match status" value="1"/>
</dbReference>
<dbReference type="HOGENOM" id="CLU_665420_0_0_10"/>
<dbReference type="PATRIC" id="fig|400092.3.peg.788"/>
<dbReference type="Proteomes" id="UP000033109">
    <property type="component" value="Chromosome"/>
</dbReference>
<dbReference type="InterPro" id="IPR051532">
    <property type="entry name" value="Ester_Hydrolysis_Enzymes"/>
</dbReference>
<accession>A0A0E3UYW0</accession>
<dbReference type="InterPro" id="IPR013830">
    <property type="entry name" value="SGNH_hydro"/>
</dbReference>
<dbReference type="InterPro" id="IPR036514">
    <property type="entry name" value="SGNH_hydro_sf"/>
</dbReference>
<dbReference type="PANTHER" id="PTHR30383">
    <property type="entry name" value="THIOESTERASE 1/PROTEASE 1/LYSOPHOSPHOLIPASE L1"/>
    <property type="match status" value="1"/>
</dbReference>
<gene>
    <name evidence="2" type="ORF">PKOR_03485</name>
</gene>
<organism evidence="2 3">
    <name type="scientific">Pontibacter korlensis</name>
    <dbReference type="NCBI Taxonomy" id="400092"/>
    <lineage>
        <taxon>Bacteria</taxon>
        <taxon>Pseudomonadati</taxon>
        <taxon>Bacteroidota</taxon>
        <taxon>Cytophagia</taxon>
        <taxon>Cytophagales</taxon>
        <taxon>Hymenobacteraceae</taxon>
        <taxon>Pontibacter</taxon>
    </lineage>
</organism>
<proteinExistence type="predicted"/>
<dbReference type="STRING" id="400092.PKOR_03485"/>